<feature type="disulfide bond" evidence="6">
    <location>
        <begin position="54"/>
        <end position="72"/>
    </location>
</feature>
<evidence type="ECO:0000256" key="5">
    <source>
        <dbReference type="ARBA" id="ARBA00023157"/>
    </source>
</evidence>
<evidence type="ECO:0000259" key="9">
    <source>
        <dbReference type="PROSITE" id="PS50261"/>
    </source>
</evidence>
<dbReference type="InterPro" id="IPR000203">
    <property type="entry name" value="GPS"/>
</dbReference>
<dbReference type="Proteomes" id="UP001152320">
    <property type="component" value="Chromosome 18"/>
</dbReference>
<evidence type="ECO:0000256" key="6">
    <source>
        <dbReference type="PROSITE-ProRule" id="PRU00124"/>
    </source>
</evidence>
<feature type="disulfide bond" evidence="6">
    <location>
        <begin position="47"/>
        <end position="59"/>
    </location>
</feature>
<comment type="caution">
    <text evidence="10">The sequence shown here is derived from an EMBL/GenBank/DDBJ whole genome shotgun (WGS) entry which is preliminary data.</text>
</comment>
<dbReference type="PROSITE" id="PS50261">
    <property type="entry name" value="G_PROTEIN_RECEP_F2_4"/>
    <property type="match status" value="1"/>
</dbReference>
<dbReference type="Gene3D" id="4.10.400.10">
    <property type="entry name" value="Low-density Lipoprotein Receptor"/>
    <property type="match status" value="1"/>
</dbReference>
<dbReference type="GO" id="GO:0007166">
    <property type="term" value="P:cell surface receptor signaling pathway"/>
    <property type="evidence" value="ECO:0007669"/>
    <property type="project" value="InterPro"/>
</dbReference>
<feature type="transmembrane region" description="Helical" evidence="7">
    <location>
        <begin position="12"/>
        <end position="29"/>
    </location>
</feature>
<dbReference type="SUPFAM" id="SSF57424">
    <property type="entry name" value="LDL receptor-like module"/>
    <property type="match status" value="1"/>
</dbReference>
<organism evidence="10 11">
    <name type="scientific">Holothuria leucospilota</name>
    <name type="common">Black long sea cucumber</name>
    <name type="synonym">Mertensiothuria leucospilota</name>
    <dbReference type="NCBI Taxonomy" id="206669"/>
    <lineage>
        <taxon>Eukaryota</taxon>
        <taxon>Metazoa</taxon>
        <taxon>Echinodermata</taxon>
        <taxon>Eleutherozoa</taxon>
        <taxon>Echinozoa</taxon>
        <taxon>Holothuroidea</taxon>
        <taxon>Aspidochirotacea</taxon>
        <taxon>Aspidochirotida</taxon>
        <taxon>Holothuriidae</taxon>
        <taxon>Holothuria</taxon>
    </lineage>
</organism>
<dbReference type="OrthoDB" id="1100386at2759"/>
<evidence type="ECO:0000313" key="10">
    <source>
        <dbReference type="EMBL" id="KAJ8024664.1"/>
    </source>
</evidence>
<dbReference type="Pfam" id="PF01825">
    <property type="entry name" value="GPS"/>
    <property type="match status" value="1"/>
</dbReference>
<dbReference type="Gene3D" id="1.20.1070.10">
    <property type="entry name" value="Rhodopsin 7-helix transmembrane proteins"/>
    <property type="match status" value="1"/>
</dbReference>
<reference evidence="10" key="1">
    <citation type="submission" date="2021-10" db="EMBL/GenBank/DDBJ databases">
        <title>Tropical sea cucumber genome reveals ecological adaptation and Cuvierian tubules defense mechanism.</title>
        <authorList>
            <person name="Chen T."/>
        </authorList>
    </citation>
    <scope>NUCLEOTIDE SEQUENCE</scope>
    <source>
        <strain evidence="10">Nanhai2018</strain>
        <tissue evidence="10">Muscle</tissue>
    </source>
</reference>
<dbReference type="InterPro" id="IPR000832">
    <property type="entry name" value="GPCR_2_secretin-like"/>
</dbReference>
<dbReference type="CDD" id="cd00112">
    <property type="entry name" value="LDLa"/>
    <property type="match status" value="1"/>
</dbReference>
<dbReference type="InterPro" id="IPR002172">
    <property type="entry name" value="LDrepeatLR_classA_rpt"/>
</dbReference>
<dbReference type="InterPro" id="IPR046338">
    <property type="entry name" value="GAIN_dom_sf"/>
</dbReference>
<dbReference type="PROSITE" id="PS50068">
    <property type="entry name" value="LDLRA_2"/>
    <property type="match status" value="1"/>
</dbReference>
<dbReference type="Gene3D" id="2.60.220.50">
    <property type="match status" value="1"/>
</dbReference>
<keyword evidence="5 6" id="KW-1015">Disulfide bond</keyword>
<name>A0A9Q1BGV3_HOLLE</name>
<dbReference type="AlphaFoldDB" id="A0A9Q1BGV3"/>
<evidence type="ECO:0000256" key="1">
    <source>
        <dbReference type="ARBA" id="ARBA00004141"/>
    </source>
</evidence>
<evidence type="ECO:0000256" key="3">
    <source>
        <dbReference type="ARBA" id="ARBA00022989"/>
    </source>
</evidence>
<keyword evidence="10" id="KW-0675">Receptor</keyword>
<dbReference type="InterPro" id="IPR057244">
    <property type="entry name" value="GAIN_B"/>
</dbReference>
<sequence>MKQRMDSIGTSISFVQVSMAMIVVMMPLGNSQTVTTTQASMTVRRNCADDEYICGNNICSSYNFVCDGFDDCGDFSDERFCDVNECQRSFFSGYDGEGSIGQRCFQEISIFFDENAVSSKVTFVLTDYEKVLLTRVIVFGSSFFGICRVNVTTPSETSVAYQQSNVTNGELLNAALRSPVVQQGDVVTITLECSEDPQIIPWIQQNISSITVRGIPMNSSCEDNRECITSLFSIPEYPDYCVQSQTTRRIADQFQHCFEHQDITVNPAPFLMLSKDNALNNYLFCEAEYYSEIEWYKLESQFHEPKRVGAGKFLNFSTNFTFEDQGSYVCLVSGTGGSRYVLSTRVIVTIQGIDTYLDTLVFDDQYQFEGSTQYQHEGSIQYQYEGSMQNQYEWSLQYQNYVESPQYQNYFEFTEECVNGLFMSESSGLSGFAIQRQFMEMETDDVIILFYLGVESSQSTEEVERNLRQIDFLGNCEYPLNFTSFQSASFCQMEILEVEGDGLLVDLTFEKTNIGVNASSKELCPSHSPYAGMPLASRRCEGDLRSPSFWQDVVVFDCFKGDKLDCLDKDENSDDSCVEQLFNFLKKEPVTDENVVEISEILAEVTEKEALDKDDLIRVLEILELIVQVNSPSPEVTQNVVETVDNIINVGEDVYRDLVFNDFAPSRFVRALETQLTNLQMGESSENFTVVRKHVAAFAVRLDEAILGTNVTFGSIFSMDMEDIGGSLEEGAISLTTGTYDLMDDILKASITLPSGILDEMSFEGPNDTVPVTFLLYRTGLLFMNNKTYEERQRDKVGSIILAATVEGQSIRNLTNPVVSRFRLLPGEDVIEKSSRRCVFWNFSLAYGFGAWSSEGCELINVSDDNNESIAECHCNHLTNFAVLLSPQEEENLGLRILSIIGCAVSIPALLMIIVIFLAVKKLRRKVPQQILVNLCFALLGLYLIFLIYLSSTGLSKVGCIIIGALIHYFCLASVAWMCVEATNMYLLFVKVFDAKISGFLWKAMLAAWG</sequence>
<feature type="transmembrane region" description="Helical" evidence="7">
    <location>
        <begin position="897"/>
        <end position="919"/>
    </location>
</feature>
<accession>A0A9Q1BGV3</accession>
<dbReference type="SMART" id="SM00303">
    <property type="entry name" value="GPS"/>
    <property type="match status" value="1"/>
</dbReference>
<dbReference type="InterPro" id="IPR036055">
    <property type="entry name" value="LDL_receptor-like_sf"/>
</dbReference>
<feature type="transmembrane region" description="Helical" evidence="7">
    <location>
        <begin position="956"/>
        <end position="980"/>
    </location>
</feature>
<dbReference type="EMBL" id="JAIZAY010000018">
    <property type="protein sequence ID" value="KAJ8024664.1"/>
    <property type="molecule type" value="Genomic_DNA"/>
</dbReference>
<dbReference type="PANTHER" id="PTHR47767">
    <property type="entry name" value="ADHESION G PROTEIN-COUPLED RECEPTOR G7"/>
    <property type="match status" value="1"/>
</dbReference>
<keyword evidence="4 7" id="KW-0472">Membrane</keyword>
<dbReference type="InterPro" id="IPR053066">
    <property type="entry name" value="ADGR_G7"/>
</dbReference>
<dbReference type="GO" id="GO:0016020">
    <property type="term" value="C:membrane"/>
    <property type="evidence" value="ECO:0007669"/>
    <property type="project" value="UniProtKB-SubCell"/>
</dbReference>
<evidence type="ECO:0000256" key="2">
    <source>
        <dbReference type="ARBA" id="ARBA00022692"/>
    </source>
</evidence>
<evidence type="ECO:0000256" key="4">
    <source>
        <dbReference type="ARBA" id="ARBA00023136"/>
    </source>
</evidence>
<dbReference type="Pfam" id="PF00002">
    <property type="entry name" value="7tm_2"/>
    <property type="match status" value="1"/>
</dbReference>
<keyword evidence="3 7" id="KW-1133">Transmembrane helix</keyword>
<feature type="disulfide bond" evidence="6">
    <location>
        <begin position="66"/>
        <end position="81"/>
    </location>
</feature>
<proteinExistence type="predicted"/>
<dbReference type="SMART" id="SM00192">
    <property type="entry name" value="LDLa"/>
    <property type="match status" value="1"/>
</dbReference>
<evidence type="ECO:0000313" key="11">
    <source>
        <dbReference type="Proteomes" id="UP001152320"/>
    </source>
</evidence>
<dbReference type="GO" id="GO:0004930">
    <property type="term" value="F:G protein-coupled receptor activity"/>
    <property type="evidence" value="ECO:0007669"/>
    <property type="project" value="InterPro"/>
</dbReference>
<gene>
    <name evidence="10" type="ORF">HOLleu_34627</name>
</gene>
<keyword evidence="2 7" id="KW-0812">Transmembrane</keyword>
<evidence type="ECO:0000259" key="8">
    <source>
        <dbReference type="PROSITE" id="PS50221"/>
    </source>
</evidence>
<dbReference type="Pfam" id="PF00057">
    <property type="entry name" value="Ldl_recept_a"/>
    <property type="match status" value="1"/>
</dbReference>
<feature type="transmembrane region" description="Helical" evidence="7">
    <location>
        <begin position="931"/>
        <end position="950"/>
    </location>
</feature>
<dbReference type="PRINTS" id="PR00249">
    <property type="entry name" value="GPCRSECRETIN"/>
</dbReference>
<dbReference type="SUPFAM" id="SSF81321">
    <property type="entry name" value="Family A G protein-coupled receptor-like"/>
    <property type="match status" value="1"/>
</dbReference>
<protein>
    <submittedName>
        <fullName evidence="10">Adhesion G-protein coupled receptor G4</fullName>
    </submittedName>
</protein>
<dbReference type="PROSITE" id="PS50221">
    <property type="entry name" value="GAIN_B"/>
    <property type="match status" value="1"/>
</dbReference>
<feature type="domain" description="G-protein coupled receptors family 2 profile 2" evidence="9">
    <location>
        <begin position="895"/>
        <end position="1010"/>
    </location>
</feature>
<evidence type="ECO:0000256" key="7">
    <source>
        <dbReference type="SAM" id="Phobius"/>
    </source>
</evidence>
<comment type="subcellular location">
    <subcellularLocation>
        <location evidence="1">Membrane</location>
        <topology evidence="1">Multi-pass membrane protein</topology>
    </subcellularLocation>
</comment>
<dbReference type="InterPro" id="IPR017981">
    <property type="entry name" value="GPCR_2-like_7TM"/>
</dbReference>
<feature type="domain" description="GAIN-B" evidence="8">
    <location>
        <begin position="720"/>
        <end position="891"/>
    </location>
</feature>
<keyword evidence="11" id="KW-1185">Reference proteome</keyword>